<dbReference type="OrthoDB" id="5419315at2759"/>
<sequence length="438" mass="48652">MDDRKGQTDDQPASKDQQLCIVQHAGTRQSVELSRPVSILHTETQRACGLTPQSVTLLGHYLRDTASFLAMTSLRDNPYVTVLMPLGYTDDILMHGLLALSGALLTYRQPGNVDLANATRLHYGKLISGLRGEFVDLENDDLEKKERLLRISLVACHYEAVSGDTHGTFFAHLRASQTLVHQLPPKYAPDLLHRSTMGLSMETLTYLMICNTITPSGFAADCTMPLNDFFASLDDSLPTFGALFAGAHELYRMIPDVSLLASQRLTEETAGPIHPSLSLKSAHDSLHQRITCWTMPPPPLDDNTDDWEHKRNSAEAYRHALHIYLATALSGSTVSDPAVKSHIEQHIIRVFKYVVQLVASQYTATLLWPTVVAGSCMTKASHREALVSGMSGDRWRMRQVKVLVDVLQLLWDDPDPRAYGPYGLQLIMEKHGIKISIS</sequence>
<dbReference type="AlphaFoldDB" id="W2S9G2"/>
<dbReference type="GeneID" id="19977682"/>
<dbReference type="InParanoid" id="W2S9G2"/>
<dbReference type="HOGENOM" id="CLU_023417_2_0_1"/>
<dbReference type="STRING" id="1220924.W2S9G2"/>
<dbReference type="GO" id="GO:0005634">
    <property type="term" value="C:nucleus"/>
    <property type="evidence" value="ECO:0007669"/>
    <property type="project" value="UniProtKB-SubCell"/>
</dbReference>
<evidence type="ECO:0000313" key="4">
    <source>
        <dbReference type="Proteomes" id="UP000030752"/>
    </source>
</evidence>
<keyword evidence="4" id="KW-1185">Reference proteome</keyword>
<dbReference type="InterPro" id="IPR021858">
    <property type="entry name" value="Fun_TF"/>
</dbReference>
<reference evidence="3 4" key="1">
    <citation type="submission" date="2013-03" db="EMBL/GenBank/DDBJ databases">
        <title>The Genome Sequence of Phialophora europaea CBS 101466.</title>
        <authorList>
            <consortium name="The Broad Institute Genomics Platform"/>
            <person name="Cuomo C."/>
            <person name="de Hoog S."/>
            <person name="Gorbushina A."/>
            <person name="Walker B."/>
            <person name="Young S.K."/>
            <person name="Zeng Q."/>
            <person name="Gargeya S."/>
            <person name="Fitzgerald M."/>
            <person name="Haas B."/>
            <person name="Abouelleil A."/>
            <person name="Allen A.W."/>
            <person name="Alvarado L."/>
            <person name="Arachchi H.M."/>
            <person name="Berlin A.M."/>
            <person name="Chapman S.B."/>
            <person name="Gainer-Dewar J."/>
            <person name="Goldberg J."/>
            <person name="Griggs A."/>
            <person name="Gujja S."/>
            <person name="Hansen M."/>
            <person name="Howarth C."/>
            <person name="Imamovic A."/>
            <person name="Ireland A."/>
            <person name="Larimer J."/>
            <person name="McCowan C."/>
            <person name="Murphy C."/>
            <person name="Pearson M."/>
            <person name="Poon T.W."/>
            <person name="Priest M."/>
            <person name="Roberts A."/>
            <person name="Saif S."/>
            <person name="Shea T."/>
            <person name="Sisk P."/>
            <person name="Sykes S."/>
            <person name="Wortman J."/>
            <person name="Nusbaum C."/>
            <person name="Birren B."/>
        </authorList>
    </citation>
    <scope>NUCLEOTIDE SEQUENCE [LARGE SCALE GENOMIC DNA]</scope>
    <source>
        <strain evidence="3 4">CBS 101466</strain>
    </source>
</reference>
<dbReference type="VEuPathDB" id="FungiDB:HMPREF1541_10343"/>
<evidence type="ECO:0000256" key="1">
    <source>
        <dbReference type="ARBA" id="ARBA00004123"/>
    </source>
</evidence>
<dbReference type="EMBL" id="KB822714">
    <property type="protein sequence ID" value="ETN44673.1"/>
    <property type="molecule type" value="Genomic_DNA"/>
</dbReference>
<dbReference type="eggNOG" id="ENOG502QWIS">
    <property type="taxonomic scope" value="Eukaryota"/>
</dbReference>
<comment type="subcellular location">
    <subcellularLocation>
        <location evidence="1">Nucleus</location>
    </subcellularLocation>
</comment>
<dbReference type="PANTHER" id="PTHR37534:SF46">
    <property type="entry name" value="ZN(II)2CYS6 TRANSCRIPTION FACTOR (EUROFUNG)"/>
    <property type="match status" value="1"/>
</dbReference>
<dbReference type="RefSeq" id="XP_008713236.1">
    <property type="nucleotide sequence ID" value="XM_008715014.1"/>
</dbReference>
<dbReference type="Proteomes" id="UP000030752">
    <property type="component" value="Unassembled WGS sequence"/>
</dbReference>
<accession>W2S9G2</accession>
<organism evidence="3 4">
    <name type="scientific">Cyphellophora europaea (strain CBS 101466)</name>
    <name type="common">Phialophora europaea</name>
    <dbReference type="NCBI Taxonomy" id="1220924"/>
    <lineage>
        <taxon>Eukaryota</taxon>
        <taxon>Fungi</taxon>
        <taxon>Dikarya</taxon>
        <taxon>Ascomycota</taxon>
        <taxon>Pezizomycotina</taxon>
        <taxon>Eurotiomycetes</taxon>
        <taxon>Chaetothyriomycetidae</taxon>
        <taxon>Chaetothyriales</taxon>
        <taxon>Cyphellophoraceae</taxon>
        <taxon>Cyphellophora</taxon>
    </lineage>
</organism>
<evidence type="ECO:0000256" key="2">
    <source>
        <dbReference type="ARBA" id="ARBA00023242"/>
    </source>
</evidence>
<protein>
    <submittedName>
        <fullName evidence="3">Uncharacterized protein</fullName>
    </submittedName>
</protein>
<gene>
    <name evidence="3" type="ORF">HMPREF1541_10343</name>
</gene>
<dbReference type="Pfam" id="PF11951">
    <property type="entry name" value="Fungal_trans_2"/>
    <property type="match status" value="1"/>
</dbReference>
<dbReference type="PANTHER" id="PTHR37534">
    <property type="entry name" value="TRANSCRIPTIONAL ACTIVATOR PROTEIN UGA3"/>
    <property type="match status" value="1"/>
</dbReference>
<proteinExistence type="predicted"/>
<name>W2S9G2_CYPE1</name>
<evidence type="ECO:0000313" key="3">
    <source>
        <dbReference type="EMBL" id="ETN44673.1"/>
    </source>
</evidence>
<keyword evidence="2" id="KW-0539">Nucleus</keyword>